<name>A0A6G1D0C3_9ORYZ</name>
<gene>
    <name evidence="1" type="ORF">E2562_000978</name>
</gene>
<dbReference type="InterPro" id="IPR055312">
    <property type="entry name" value="FBL15-like"/>
</dbReference>
<dbReference type="PANTHER" id="PTHR34709">
    <property type="entry name" value="OS10G0396666 PROTEIN"/>
    <property type="match status" value="1"/>
</dbReference>
<dbReference type="AlphaFoldDB" id="A0A6G1D0C3"/>
<proteinExistence type="predicted"/>
<comment type="caution">
    <text evidence="1">The sequence shown here is derived from an EMBL/GenBank/DDBJ whole genome shotgun (WGS) entry which is preliminary data.</text>
</comment>
<dbReference type="Proteomes" id="UP000479710">
    <property type="component" value="Unassembled WGS sequence"/>
</dbReference>
<reference evidence="1 2" key="1">
    <citation type="submission" date="2019-11" db="EMBL/GenBank/DDBJ databases">
        <title>Whole genome sequence of Oryza granulata.</title>
        <authorList>
            <person name="Li W."/>
        </authorList>
    </citation>
    <scope>NUCLEOTIDE SEQUENCE [LARGE SCALE GENOMIC DNA]</scope>
    <source>
        <strain evidence="2">cv. Menghai</strain>
        <tissue evidence="1">Leaf</tissue>
    </source>
</reference>
<evidence type="ECO:0000313" key="2">
    <source>
        <dbReference type="Proteomes" id="UP000479710"/>
    </source>
</evidence>
<keyword evidence="2" id="KW-1185">Reference proteome</keyword>
<sequence>MEMEIVTRENGVGRGLGGTTSAISLTVCSSTYSPSSPPFDAVRSSVLSRRWRRVWTHTHALNLSDEQHQGQFLGIARAVLAGYGEPDIPSLNAAIGCKSNLCPATAAWLLDALECVVGSLSVMVTGPCTMDRFVLPATLQAKAVSLRLSRHFASHGVLVLPEPKEATAFTRLTELNLSKLRAPRTLGELLSTCYPD</sequence>
<protein>
    <submittedName>
        <fullName evidence="1">Uncharacterized protein</fullName>
    </submittedName>
</protein>
<dbReference type="OrthoDB" id="604899at2759"/>
<evidence type="ECO:0000313" key="1">
    <source>
        <dbReference type="EMBL" id="KAF0905183.1"/>
    </source>
</evidence>
<accession>A0A6G1D0C3</accession>
<dbReference type="EMBL" id="SPHZ02000007">
    <property type="protein sequence ID" value="KAF0905183.1"/>
    <property type="molecule type" value="Genomic_DNA"/>
</dbReference>
<organism evidence="1 2">
    <name type="scientific">Oryza meyeriana var. granulata</name>
    <dbReference type="NCBI Taxonomy" id="110450"/>
    <lineage>
        <taxon>Eukaryota</taxon>
        <taxon>Viridiplantae</taxon>
        <taxon>Streptophyta</taxon>
        <taxon>Embryophyta</taxon>
        <taxon>Tracheophyta</taxon>
        <taxon>Spermatophyta</taxon>
        <taxon>Magnoliopsida</taxon>
        <taxon>Liliopsida</taxon>
        <taxon>Poales</taxon>
        <taxon>Poaceae</taxon>
        <taxon>BOP clade</taxon>
        <taxon>Oryzoideae</taxon>
        <taxon>Oryzeae</taxon>
        <taxon>Oryzinae</taxon>
        <taxon>Oryza</taxon>
        <taxon>Oryza meyeriana</taxon>
    </lineage>
</organism>
<dbReference type="PANTHER" id="PTHR34709:SF70">
    <property type="entry name" value="F-BOX DOMAIN-CONTAINING PROTEIN"/>
    <property type="match status" value="1"/>
</dbReference>